<feature type="domain" description="C2H2-type" evidence="6">
    <location>
        <begin position="195"/>
        <end position="220"/>
    </location>
</feature>
<feature type="compositionally biased region" description="Polar residues" evidence="5">
    <location>
        <begin position="42"/>
        <end position="63"/>
    </location>
</feature>
<feature type="region of interest" description="Disordered" evidence="5">
    <location>
        <begin position="84"/>
        <end position="112"/>
    </location>
</feature>
<feature type="domain" description="C2H2-type" evidence="6">
    <location>
        <begin position="167"/>
        <end position="194"/>
    </location>
</feature>
<dbReference type="SMART" id="SM00355">
    <property type="entry name" value="ZnF_C2H2"/>
    <property type="match status" value="2"/>
</dbReference>
<dbReference type="OrthoDB" id="6077919at2759"/>
<evidence type="ECO:0000259" key="6">
    <source>
        <dbReference type="PROSITE" id="PS50157"/>
    </source>
</evidence>
<dbReference type="InterPro" id="IPR013087">
    <property type="entry name" value="Znf_C2H2_type"/>
</dbReference>
<evidence type="ECO:0000256" key="4">
    <source>
        <dbReference type="PROSITE-ProRule" id="PRU00042"/>
    </source>
</evidence>
<dbReference type="Proteomes" id="UP000807353">
    <property type="component" value="Unassembled WGS sequence"/>
</dbReference>
<dbReference type="SUPFAM" id="SSF57667">
    <property type="entry name" value="beta-beta-alpha zinc fingers"/>
    <property type="match status" value="1"/>
</dbReference>
<evidence type="ECO:0000256" key="1">
    <source>
        <dbReference type="ARBA" id="ARBA00022723"/>
    </source>
</evidence>
<organism evidence="7 8">
    <name type="scientific">Collybia nuda</name>
    <dbReference type="NCBI Taxonomy" id="64659"/>
    <lineage>
        <taxon>Eukaryota</taxon>
        <taxon>Fungi</taxon>
        <taxon>Dikarya</taxon>
        <taxon>Basidiomycota</taxon>
        <taxon>Agaricomycotina</taxon>
        <taxon>Agaricomycetes</taxon>
        <taxon>Agaricomycetidae</taxon>
        <taxon>Agaricales</taxon>
        <taxon>Tricholomatineae</taxon>
        <taxon>Clitocybaceae</taxon>
        <taxon>Collybia</taxon>
    </lineage>
</organism>
<keyword evidence="1" id="KW-0479">Metal-binding</keyword>
<dbReference type="FunFam" id="3.30.160.60:FF:001818">
    <property type="entry name" value="GDNF-inducible zinc finger protein 1 isoform X1"/>
    <property type="match status" value="1"/>
</dbReference>
<feature type="region of interest" description="Disordered" evidence="5">
    <location>
        <begin position="27"/>
        <end position="70"/>
    </location>
</feature>
<evidence type="ECO:0000256" key="5">
    <source>
        <dbReference type="SAM" id="MobiDB-lite"/>
    </source>
</evidence>
<reference evidence="7" key="1">
    <citation type="submission" date="2020-11" db="EMBL/GenBank/DDBJ databases">
        <authorList>
            <consortium name="DOE Joint Genome Institute"/>
            <person name="Ahrendt S."/>
            <person name="Riley R."/>
            <person name="Andreopoulos W."/>
            <person name="Labutti K."/>
            <person name="Pangilinan J."/>
            <person name="Ruiz-Duenas F.J."/>
            <person name="Barrasa J.M."/>
            <person name="Sanchez-Garcia M."/>
            <person name="Camarero S."/>
            <person name="Miyauchi S."/>
            <person name="Serrano A."/>
            <person name="Linde D."/>
            <person name="Babiker R."/>
            <person name="Drula E."/>
            <person name="Ayuso-Fernandez I."/>
            <person name="Pacheco R."/>
            <person name="Padilla G."/>
            <person name="Ferreira P."/>
            <person name="Barriuso J."/>
            <person name="Kellner H."/>
            <person name="Castanera R."/>
            <person name="Alfaro M."/>
            <person name="Ramirez L."/>
            <person name="Pisabarro A.G."/>
            <person name="Kuo A."/>
            <person name="Tritt A."/>
            <person name="Lipzen A."/>
            <person name="He G."/>
            <person name="Yan M."/>
            <person name="Ng V."/>
            <person name="Cullen D."/>
            <person name="Martin F."/>
            <person name="Rosso M.-N."/>
            <person name="Henrissat B."/>
            <person name="Hibbett D."/>
            <person name="Martinez A.T."/>
            <person name="Grigoriev I.V."/>
        </authorList>
    </citation>
    <scope>NUCLEOTIDE SEQUENCE</scope>
    <source>
        <strain evidence="7">CBS 247.69</strain>
    </source>
</reference>
<dbReference type="PROSITE" id="PS00028">
    <property type="entry name" value="ZINC_FINGER_C2H2_1"/>
    <property type="match status" value="2"/>
</dbReference>
<evidence type="ECO:0000313" key="8">
    <source>
        <dbReference type="Proteomes" id="UP000807353"/>
    </source>
</evidence>
<evidence type="ECO:0000256" key="2">
    <source>
        <dbReference type="ARBA" id="ARBA00022771"/>
    </source>
</evidence>
<dbReference type="PROSITE" id="PS50157">
    <property type="entry name" value="ZINC_FINGER_C2H2_2"/>
    <property type="match status" value="2"/>
</dbReference>
<evidence type="ECO:0000256" key="3">
    <source>
        <dbReference type="ARBA" id="ARBA00022833"/>
    </source>
</evidence>
<dbReference type="PANTHER" id="PTHR23235:SF120">
    <property type="entry name" value="KRUPPEL-LIKE FACTOR 15"/>
    <property type="match status" value="1"/>
</dbReference>
<evidence type="ECO:0000313" key="7">
    <source>
        <dbReference type="EMBL" id="KAF9462275.1"/>
    </source>
</evidence>
<gene>
    <name evidence="7" type="ORF">BDZ94DRAFT_733691</name>
</gene>
<name>A0A9P5Y6X8_9AGAR</name>
<dbReference type="InterPro" id="IPR036236">
    <property type="entry name" value="Znf_C2H2_sf"/>
</dbReference>
<comment type="caution">
    <text evidence="7">The sequence shown here is derived from an EMBL/GenBank/DDBJ whole genome shotgun (WGS) entry which is preliminary data.</text>
</comment>
<dbReference type="GO" id="GO:0000978">
    <property type="term" value="F:RNA polymerase II cis-regulatory region sequence-specific DNA binding"/>
    <property type="evidence" value="ECO:0007669"/>
    <property type="project" value="TreeGrafter"/>
</dbReference>
<protein>
    <recommendedName>
        <fullName evidence="6">C2H2-type domain-containing protein</fullName>
    </recommendedName>
</protein>
<keyword evidence="2 4" id="KW-0863">Zinc-finger</keyword>
<dbReference type="AlphaFoldDB" id="A0A9P5Y6X8"/>
<keyword evidence="8" id="KW-1185">Reference proteome</keyword>
<dbReference type="Pfam" id="PF00096">
    <property type="entry name" value="zf-C2H2"/>
    <property type="match status" value="2"/>
</dbReference>
<sequence>MYQKSLPVNYIDQQGYSYYQDKQYGQSGHHYLPGSPQAPHVWSQSSPVYPTQSASHTRQQSHPTPDPRLTAHQTNQTLTALASARRLSPEYIKNPQNLSSPGRDTGSRSRSHSYYDVQHPAYMQENGDSSGPYDIRSPHTQVYPPTTLPTNIPTSNHNVNPRTADGHACNYCGKSFGRPSALKIHLAIHTGEKAYICPEAGCHRSFSVRSNMSRHIRNVHQIWPDGHVETQDSGDDAE</sequence>
<dbReference type="GO" id="GO:0008270">
    <property type="term" value="F:zinc ion binding"/>
    <property type="evidence" value="ECO:0007669"/>
    <property type="project" value="UniProtKB-KW"/>
</dbReference>
<proteinExistence type="predicted"/>
<dbReference type="EMBL" id="MU150273">
    <property type="protein sequence ID" value="KAF9462275.1"/>
    <property type="molecule type" value="Genomic_DNA"/>
</dbReference>
<keyword evidence="3" id="KW-0862">Zinc</keyword>
<accession>A0A9P5Y6X8</accession>
<dbReference type="PANTHER" id="PTHR23235">
    <property type="entry name" value="KRUEPPEL-LIKE TRANSCRIPTION FACTOR"/>
    <property type="match status" value="1"/>
</dbReference>
<dbReference type="GO" id="GO:0000981">
    <property type="term" value="F:DNA-binding transcription factor activity, RNA polymerase II-specific"/>
    <property type="evidence" value="ECO:0007669"/>
    <property type="project" value="TreeGrafter"/>
</dbReference>
<dbReference type="Gene3D" id="3.30.160.60">
    <property type="entry name" value="Classic Zinc Finger"/>
    <property type="match status" value="2"/>
</dbReference>